<dbReference type="SMART" id="SM00850">
    <property type="entry name" value="LytTR"/>
    <property type="match status" value="1"/>
</dbReference>
<feature type="transmembrane region" description="Helical" evidence="3">
    <location>
        <begin position="56"/>
        <end position="77"/>
    </location>
</feature>
<keyword evidence="6" id="KW-1185">Reference proteome</keyword>
<feature type="domain" description="HTH LytTR-type" evidence="4">
    <location>
        <begin position="168"/>
        <end position="268"/>
    </location>
</feature>
<evidence type="ECO:0000256" key="2">
    <source>
        <dbReference type="SAM" id="MobiDB-lite"/>
    </source>
</evidence>
<dbReference type="PANTHER" id="PTHR37299:SF1">
    <property type="entry name" value="STAGE 0 SPORULATION PROTEIN A HOMOLOG"/>
    <property type="match status" value="1"/>
</dbReference>
<sequence>MSARTISLPRELAWPLRRDFQTSSICWGAFIVLLSCYCMVYQVVVDDVPANFAASFTYVFKNWGVWLISTPVIFATLRKYSTKWHDRAVEFVALVAVVVFISTAVPVAIDLLTHARDAATSLMIFLPRYVAVVGVVYLVWHVFLRERRVATETVDVSPSPAPEPPATLLVSKGADQCLIQINRIEYVSAAGNYVEIVERGHRYLMRATLKQVEDLLPATDFIRIHRSHLVRRDEIERIKSQPSGNGTVQLRGGQLLPMSKKHKQALHRYRPAE</sequence>
<keyword evidence="3" id="KW-1133">Transmembrane helix</keyword>
<proteinExistence type="predicted"/>
<dbReference type="Gene3D" id="2.40.50.1020">
    <property type="entry name" value="LytTr DNA-binding domain"/>
    <property type="match status" value="1"/>
</dbReference>
<protein>
    <submittedName>
        <fullName evidence="5">LytR/AlgR family response regulator transcription factor</fullName>
    </submittedName>
</protein>
<accession>A0ABV8SRN1</accession>
<name>A0ABV8SRN1_9GAMM</name>
<keyword evidence="1" id="KW-0902">Two-component regulatory system</keyword>
<feature type="region of interest" description="Disordered" evidence="2">
    <location>
        <begin position="240"/>
        <end position="273"/>
    </location>
</feature>
<keyword evidence="3" id="KW-0812">Transmembrane</keyword>
<organism evidence="5 6">
    <name type="scientific">Steroidobacter flavus</name>
    <dbReference type="NCBI Taxonomy" id="1842136"/>
    <lineage>
        <taxon>Bacteria</taxon>
        <taxon>Pseudomonadati</taxon>
        <taxon>Pseudomonadota</taxon>
        <taxon>Gammaproteobacteria</taxon>
        <taxon>Steroidobacterales</taxon>
        <taxon>Steroidobacteraceae</taxon>
        <taxon>Steroidobacter</taxon>
    </lineage>
</organism>
<comment type="caution">
    <text evidence="5">The sequence shown here is derived from an EMBL/GenBank/DDBJ whole genome shotgun (WGS) entry which is preliminary data.</text>
</comment>
<dbReference type="InterPro" id="IPR007492">
    <property type="entry name" value="LytTR_DNA-bd_dom"/>
</dbReference>
<keyword evidence="3" id="KW-0472">Membrane</keyword>
<dbReference type="Proteomes" id="UP001595904">
    <property type="component" value="Unassembled WGS sequence"/>
</dbReference>
<dbReference type="PROSITE" id="PS50930">
    <property type="entry name" value="HTH_LYTTR"/>
    <property type="match status" value="1"/>
</dbReference>
<dbReference type="PANTHER" id="PTHR37299">
    <property type="entry name" value="TRANSCRIPTIONAL REGULATOR-RELATED"/>
    <property type="match status" value="1"/>
</dbReference>
<evidence type="ECO:0000313" key="6">
    <source>
        <dbReference type="Proteomes" id="UP001595904"/>
    </source>
</evidence>
<evidence type="ECO:0000313" key="5">
    <source>
        <dbReference type="EMBL" id="MFC4309044.1"/>
    </source>
</evidence>
<evidence type="ECO:0000259" key="4">
    <source>
        <dbReference type="PROSITE" id="PS50930"/>
    </source>
</evidence>
<dbReference type="InterPro" id="IPR046947">
    <property type="entry name" value="LytR-like"/>
</dbReference>
<feature type="transmembrane region" description="Helical" evidence="3">
    <location>
        <begin position="121"/>
        <end position="140"/>
    </location>
</feature>
<dbReference type="RefSeq" id="WP_380596109.1">
    <property type="nucleotide sequence ID" value="NZ_JBHSDU010000003.1"/>
</dbReference>
<gene>
    <name evidence="5" type="ORF">ACFPN2_08130</name>
</gene>
<feature type="compositionally biased region" description="Basic residues" evidence="2">
    <location>
        <begin position="259"/>
        <end position="273"/>
    </location>
</feature>
<evidence type="ECO:0000256" key="3">
    <source>
        <dbReference type="SAM" id="Phobius"/>
    </source>
</evidence>
<reference evidence="6" key="1">
    <citation type="journal article" date="2019" name="Int. J. Syst. Evol. Microbiol.">
        <title>The Global Catalogue of Microorganisms (GCM) 10K type strain sequencing project: providing services to taxonomists for standard genome sequencing and annotation.</title>
        <authorList>
            <consortium name="The Broad Institute Genomics Platform"/>
            <consortium name="The Broad Institute Genome Sequencing Center for Infectious Disease"/>
            <person name="Wu L."/>
            <person name="Ma J."/>
        </authorList>
    </citation>
    <scope>NUCLEOTIDE SEQUENCE [LARGE SCALE GENOMIC DNA]</scope>
    <source>
        <strain evidence="6">CGMCC 1.10759</strain>
    </source>
</reference>
<feature type="transmembrane region" description="Helical" evidence="3">
    <location>
        <begin position="89"/>
        <end position="109"/>
    </location>
</feature>
<dbReference type="EMBL" id="JBHSDU010000003">
    <property type="protein sequence ID" value="MFC4309044.1"/>
    <property type="molecule type" value="Genomic_DNA"/>
</dbReference>
<dbReference type="Pfam" id="PF04397">
    <property type="entry name" value="LytTR"/>
    <property type="match status" value="1"/>
</dbReference>
<evidence type="ECO:0000256" key="1">
    <source>
        <dbReference type="ARBA" id="ARBA00023012"/>
    </source>
</evidence>
<feature type="transmembrane region" description="Helical" evidence="3">
    <location>
        <begin position="25"/>
        <end position="44"/>
    </location>
</feature>